<evidence type="ECO:0000256" key="1">
    <source>
        <dbReference type="ARBA" id="ARBA00022729"/>
    </source>
</evidence>
<evidence type="ECO:0000256" key="2">
    <source>
        <dbReference type="PROSITE-ProRule" id="PRU01360"/>
    </source>
</evidence>
<dbReference type="SUPFAM" id="SSF49464">
    <property type="entry name" value="Carboxypeptidase regulatory domain-like"/>
    <property type="match status" value="1"/>
</dbReference>
<keyword evidence="6" id="KW-1185">Reference proteome</keyword>
<dbReference type="SUPFAM" id="SSF56935">
    <property type="entry name" value="Porins"/>
    <property type="match status" value="1"/>
</dbReference>
<keyword evidence="2" id="KW-0472">Membrane</keyword>
<comment type="subcellular location">
    <subcellularLocation>
        <location evidence="2">Cell outer membrane</location>
        <topology evidence="2">Multi-pass membrane protein</topology>
    </subcellularLocation>
</comment>
<dbReference type="Pfam" id="PF13715">
    <property type="entry name" value="CarbopepD_reg_2"/>
    <property type="match status" value="1"/>
</dbReference>
<dbReference type="InterPro" id="IPR037066">
    <property type="entry name" value="Plug_dom_sf"/>
</dbReference>
<keyword evidence="2" id="KW-1134">Transmembrane beta strand</keyword>
<dbReference type="RefSeq" id="WP_302038740.1">
    <property type="nucleotide sequence ID" value="NZ_JAUKPO010000009.1"/>
</dbReference>
<dbReference type="Proteomes" id="UP001168528">
    <property type="component" value="Unassembled WGS sequence"/>
</dbReference>
<keyword evidence="1 3" id="KW-0732">Signal</keyword>
<accession>A0ABT8R749</accession>
<proteinExistence type="inferred from homology"/>
<organism evidence="5 6">
    <name type="scientific">Rhodocytophaga aerolata</name>
    <dbReference type="NCBI Taxonomy" id="455078"/>
    <lineage>
        <taxon>Bacteria</taxon>
        <taxon>Pseudomonadati</taxon>
        <taxon>Bacteroidota</taxon>
        <taxon>Cytophagia</taxon>
        <taxon>Cytophagales</taxon>
        <taxon>Rhodocytophagaceae</taxon>
        <taxon>Rhodocytophaga</taxon>
    </lineage>
</organism>
<keyword evidence="2" id="KW-0813">Transport</keyword>
<comment type="similarity">
    <text evidence="2">Belongs to the TonB-dependent receptor family.</text>
</comment>
<feature type="chain" id="PRO_5046156033" evidence="3">
    <location>
        <begin position="25"/>
        <end position="1196"/>
    </location>
</feature>
<dbReference type="Gene3D" id="2.60.40.1120">
    <property type="entry name" value="Carboxypeptidase-like, regulatory domain"/>
    <property type="match status" value="1"/>
</dbReference>
<dbReference type="Pfam" id="PF07715">
    <property type="entry name" value="Plug"/>
    <property type="match status" value="1"/>
</dbReference>
<keyword evidence="2" id="KW-0998">Cell outer membrane</keyword>
<name>A0ABT8R749_9BACT</name>
<feature type="signal peptide" evidence="3">
    <location>
        <begin position="1"/>
        <end position="24"/>
    </location>
</feature>
<dbReference type="InterPro" id="IPR008969">
    <property type="entry name" value="CarboxyPept-like_regulatory"/>
</dbReference>
<evidence type="ECO:0000256" key="3">
    <source>
        <dbReference type="SAM" id="SignalP"/>
    </source>
</evidence>
<feature type="domain" description="TonB-dependent receptor plug" evidence="4">
    <location>
        <begin position="1002"/>
        <end position="1092"/>
    </location>
</feature>
<dbReference type="Gene3D" id="2.60.40.1930">
    <property type="match status" value="1"/>
</dbReference>
<dbReference type="EMBL" id="JAUKPO010000009">
    <property type="protein sequence ID" value="MDO1447935.1"/>
    <property type="molecule type" value="Genomic_DNA"/>
</dbReference>
<gene>
    <name evidence="5" type="ORF">Q0590_16810</name>
</gene>
<dbReference type="PANTHER" id="PTHR30069:SF29">
    <property type="entry name" value="HEMOGLOBIN AND HEMOGLOBIN-HAPTOGLOBIN-BINDING PROTEIN 1-RELATED"/>
    <property type="match status" value="1"/>
</dbReference>
<dbReference type="Gene3D" id="2.170.130.10">
    <property type="entry name" value="TonB-dependent receptor, plug domain"/>
    <property type="match status" value="1"/>
</dbReference>
<protein>
    <submittedName>
        <fullName evidence="5">Carboxypeptidase-like regulatory domain-containing protein</fullName>
    </submittedName>
</protein>
<comment type="caution">
    <text evidence="5">The sequence shown here is derived from an EMBL/GenBank/DDBJ whole genome shotgun (WGS) entry which is preliminary data.</text>
</comment>
<dbReference type="InterPro" id="IPR039426">
    <property type="entry name" value="TonB-dep_rcpt-like"/>
</dbReference>
<evidence type="ECO:0000259" key="4">
    <source>
        <dbReference type="Pfam" id="PF07715"/>
    </source>
</evidence>
<dbReference type="InterPro" id="IPR012910">
    <property type="entry name" value="Plug_dom"/>
</dbReference>
<keyword evidence="2" id="KW-0812">Transmembrane</keyword>
<dbReference type="PANTHER" id="PTHR30069">
    <property type="entry name" value="TONB-DEPENDENT OUTER MEMBRANE RECEPTOR"/>
    <property type="match status" value="1"/>
</dbReference>
<dbReference type="PROSITE" id="PS52016">
    <property type="entry name" value="TONB_DEPENDENT_REC_3"/>
    <property type="match status" value="1"/>
</dbReference>
<evidence type="ECO:0000313" key="6">
    <source>
        <dbReference type="Proteomes" id="UP001168528"/>
    </source>
</evidence>
<reference evidence="5" key="1">
    <citation type="submission" date="2023-07" db="EMBL/GenBank/DDBJ databases">
        <title>The genome sequence of Rhodocytophaga aerolata KACC 12507.</title>
        <authorList>
            <person name="Zhang X."/>
        </authorList>
    </citation>
    <scope>NUCLEOTIDE SEQUENCE</scope>
    <source>
        <strain evidence="5">KACC 12507</strain>
    </source>
</reference>
<evidence type="ECO:0000313" key="5">
    <source>
        <dbReference type="EMBL" id="MDO1447935.1"/>
    </source>
</evidence>
<sequence>MITKLLLYYSFFLWLFLSTHNARALSYQQSQPVAADTLKTGSVKGRITQADNGEPIPFANVFLNNSTVGTTSDEQGYYTLPGVPLGNSELIVSYVGFTPYKRALRTESISTLELNISLSPVEQVLGEVRVQAKQDKTWQRLYRRFERNILGETVNAPLCKILNPWVLEFNETESTLTATATQPLEIENRALGYKLIYYLKQFELSKTGALYLGETKFEELKAENTREEQRWKKNRRDAYMGSIRHFFKSLIDNTWEAEGFLAYKVERDPIENVQSMHRFLSQETGNTLSKLIPAKVLFPGPFNFEKRMVFPGKIEIIYIKANDRNSPYKDAPFQVSRIRIRKAFIELNSMGQAYDPSSYELTGYLVKEGVADMLPFDYLPAGSLAAQDANAVAATSFLDSLQARLVRWNTLQAEQKIYLHLDKNFYVSGEMLWYSAYLVDASSHGLYPESQVAYIDLISPEGKQINQQKIKVIDGRAAGNLALPTLLPTGVYRLRAYTNWMQNAAPDYFFDKPIEIYHIHQKQPIATQNLAQTTSKALAVQFFPEGGNLVRNIASRVGFKALGPNGKGLAIKGTVMDEEGNKIVSFESNALGMGSFYFKPLPGKKYQAVCESTAGSLITALPEIQAEGITLTASLPDSGKVEVKILSSSKYRQETITLVGQTRGRIYYTHDEKLTNGVAFIEIPIAKFPDGICQLTLFTSEGKPLCERLLFVHDNGTEVSVNLQANQEKYEPREPAEIELTFSDASGNPVAATVSLSVTDAQQIPPDSTQEHILSYLLLTSDLKGYIESPSYYFQGNQVGRPEDLDNLLLTQGWRRFTWQPIIAGQRAPVSYANEKGLVISGQALTTSRKKVLPLSNTKLTFIPIDTLYSMPQETTTRADGRFVLPTYDFMNTATVMYEAKDAKSRKTEATLQLDTMLIPKIMPPKFPVKNLDVTSYALTYIKSARTRSQIDSAYAMFDTKMLEEVVVKGKKVTPTPSESAGVHRLHSQADDVLIIDEKFPTASNIYELFSGRLAGVQVTRDAENPNAYNVKIRNASSFNSSTQPLYLMDGMPIQDLEGTALMSFNPMDVSRIEILKGASASMYGVRGGNGVIAIYTKKGKFSAQMPTTEGMKKIQVTGFNYPREFYSPDYEVEKEENVKPDHRATLYWEPLLYTDENGKANISFSNSDVTSTMEIRIEGISATGHPILKTVILGK</sequence>